<feature type="domain" description="DUF2157" evidence="2">
    <location>
        <begin position="19"/>
        <end position="160"/>
    </location>
</feature>
<proteinExistence type="predicted"/>
<organism evidence="3 4">
    <name type="scientific">Halopseudomonas litoralis</name>
    <dbReference type="NCBI Taxonomy" id="797277"/>
    <lineage>
        <taxon>Bacteria</taxon>
        <taxon>Pseudomonadati</taxon>
        <taxon>Pseudomonadota</taxon>
        <taxon>Gammaproteobacteria</taxon>
        <taxon>Pseudomonadales</taxon>
        <taxon>Pseudomonadaceae</taxon>
        <taxon>Halopseudomonas</taxon>
    </lineage>
</organism>
<keyword evidence="1" id="KW-1133">Transmembrane helix</keyword>
<feature type="transmembrane region" description="Helical" evidence="1">
    <location>
        <begin position="299"/>
        <end position="320"/>
    </location>
</feature>
<evidence type="ECO:0000259" key="2">
    <source>
        <dbReference type="Pfam" id="PF09925"/>
    </source>
</evidence>
<reference evidence="4" key="1">
    <citation type="submission" date="2016-10" db="EMBL/GenBank/DDBJ databases">
        <authorList>
            <person name="Varghese N."/>
            <person name="Submissions S."/>
        </authorList>
    </citation>
    <scope>NUCLEOTIDE SEQUENCE [LARGE SCALE GENOMIC DNA]</scope>
    <source>
        <strain evidence="4">2SM5</strain>
    </source>
</reference>
<feature type="transmembrane region" description="Helical" evidence="1">
    <location>
        <begin position="136"/>
        <end position="153"/>
    </location>
</feature>
<evidence type="ECO:0000313" key="4">
    <source>
        <dbReference type="Proteomes" id="UP000243426"/>
    </source>
</evidence>
<dbReference type="Pfam" id="PF09925">
    <property type="entry name" value="DUF2157"/>
    <property type="match status" value="1"/>
</dbReference>
<protein>
    <submittedName>
        <fullName evidence="3">Predicted membrane protein</fullName>
    </submittedName>
</protein>
<evidence type="ECO:0000256" key="1">
    <source>
        <dbReference type="SAM" id="Phobius"/>
    </source>
</evidence>
<keyword evidence="1" id="KW-0472">Membrane</keyword>
<keyword evidence="4" id="KW-1185">Reference proteome</keyword>
<feature type="transmembrane region" description="Helical" evidence="1">
    <location>
        <begin position="110"/>
        <end position="130"/>
    </location>
</feature>
<dbReference type="AlphaFoldDB" id="A0A1H1SSK8"/>
<feature type="transmembrane region" description="Helical" evidence="1">
    <location>
        <begin position="54"/>
        <end position="75"/>
    </location>
</feature>
<sequence length="329" mass="36025">MGEPMELMNEIRRRDQLLSWTERGLLTPGQLNSALAPEQPQPTAQHWLQVLDRVLAFFGCLLLALGVIFFFAFNWEQLHRFAKLGLAMLALSGFAGAALVVTSGSLAYRAALLGASLATGGLLALIGQTYQTGADIWQLFAVWAVLILPWAWLSRSVACWVLFWGVANLALVRYLAMGNGWFSGDGATTLVALMGIAVFNIALLLLFEIRSSWLPQTARVMQRLAGAGLLSALSLAAMIAWWHPEQIYPVGVLGATYLLGIPIYRRLRRDLLMLALQLYSLVGVLAAGLARLLDGTDGFVQFWALGLFLLLGSAVVSVCLQRWHREEGV</sequence>
<name>A0A1H1SSK8_9GAMM</name>
<dbReference type="Proteomes" id="UP000243426">
    <property type="component" value="Chromosome I"/>
</dbReference>
<evidence type="ECO:0000313" key="3">
    <source>
        <dbReference type="EMBL" id="SDS50833.1"/>
    </source>
</evidence>
<feature type="transmembrane region" description="Helical" evidence="1">
    <location>
        <begin position="189"/>
        <end position="209"/>
    </location>
</feature>
<gene>
    <name evidence="3" type="ORF">SAMN05216198_2108</name>
</gene>
<feature type="transmembrane region" description="Helical" evidence="1">
    <location>
        <begin position="81"/>
        <end position="101"/>
    </location>
</feature>
<dbReference type="STRING" id="797277.SAMN05216198_2108"/>
<feature type="transmembrane region" description="Helical" evidence="1">
    <location>
        <begin position="247"/>
        <end position="264"/>
    </location>
</feature>
<dbReference type="InterPro" id="IPR018677">
    <property type="entry name" value="DUF2157"/>
</dbReference>
<feature type="transmembrane region" description="Helical" evidence="1">
    <location>
        <begin position="160"/>
        <end position="177"/>
    </location>
</feature>
<feature type="transmembrane region" description="Helical" evidence="1">
    <location>
        <begin position="271"/>
        <end position="293"/>
    </location>
</feature>
<dbReference type="EMBL" id="LT629748">
    <property type="protein sequence ID" value="SDS50833.1"/>
    <property type="molecule type" value="Genomic_DNA"/>
</dbReference>
<accession>A0A1H1SSK8</accession>
<keyword evidence="1" id="KW-0812">Transmembrane</keyword>
<feature type="transmembrane region" description="Helical" evidence="1">
    <location>
        <begin position="221"/>
        <end position="241"/>
    </location>
</feature>